<feature type="domain" description="Tr-type G" evidence="2">
    <location>
        <begin position="334"/>
        <end position="599"/>
    </location>
</feature>
<dbReference type="OrthoDB" id="5342685at2759"/>
<feature type="region of interest" description="Disordered" evidence="1">
    <location>
        <begin position="1"/>
        <end position="59"/>
    </location>
</feature>
<feature type="region of interest" description="Disordered" evidence="1">
    <location>
        <begin position="304"/>
        <end position="325"/>
    </location>
</feature>
<dbReference type="SUPFAM" id="SSF52540">
    <property type="entry name" value="P-loop containing nucleoside triphosphate hydrolases"/>
    <property type="match status" value="1"/>
</dbReference>
<dbReference type="AlphaFoldDB" id="A0A6A5ZQV6"/>
<dbReference type="PANTHER" id="PTHR43721:SF30">
    <property type="entry name" value="TR-TYPE G DOMAIN-CONTAINING PROTEIN"/>
    <property type="match status" value="1"/>
</dbReference>
<evidence type="ECO:0000313" key="4">
    <source>
        <dbReference type="Proteomes" id="UP000799770"/>
    </source>
</evidence>
<proteinExistence type="predicted"/>
<dbReference type="Pfam" id="PF00009">
    <property type="entry name" value="GTP_EFTU"/>
    <property type="match status" value="1"/>
</dbReference>
<feature type="region of interest" description="Disordered" evidence="1">
    <location>
        <begin position="667"/>
        <end position="708"/>
    </location>
</feature>
<dbReference type="GO" id="GO:0003746">
    <property type="term" value="F:translation elongation factor activity"/>
    <property type="evidence" value="ECO:0007669"/>
    <property type="project" value="TreeGrafter"/>
</dbReference>
<dbReference type="InterPro" id="IPR027417">
    <property type="entry name" value="P-loop_NTPase"/>
</dbReference>
<feature type="compositionally biased region" description="Low complexity" evidence="1">
    <location>
        <begin position="683"/>
        <end position="701"/>
    </location>
</feature>
<organism evidence="3 4">
    <name type="scientific">Lophiotrema nucula</name>
    <dbReference type="NCBI Taxonomy" id="690887"/>
    <lineage>
        <taxon>Eukaryota</taxon>
        <taxon>Fungi</taxon>
        <taxon>Dikarya</taxon>
        <taxon>Ascomycota</taxon>
        <taxon>Pezizomycotina</taxon>
        <taxon>Dothideomycetes</taxon>
        <taxon>Pleosporomycetidae</taxon>
        <taxon>Pleosporales</taxon>
        <taxon>Lophiotremataceae</taxon>
        <taxon>Lophiotrema</taxon>
    </lineage>
</organism>
<sequence length="932" mass="99570">MASIFTYDPDPPRVSSPWSTPPPDSRPRHAIPQDSASDVLRANVGAHRSASTSSATSEVDYSAITKLDAEPQEGPTEYKLHLLLRRRRSFTFTSTGWNISGSLRRIDIPTSSSANRSVSEPGIVSTTPPPLAAIQSRQHRLEQLTTQLLWRLQQSSPNHNSTTTDWIPPQFPEEAQLSESAVPRRVLPGLEESKGALYEIGIADDGTFVGLADDEMEESLNNLRAMAASLGCYVEVLRMVPVGECEWIEHAIASGPVERRVRTSKLCVAEAYVRPDQHRVGQDKTVATVEDTHRANTFEKLAAASPHNRTTLPDTGHSRPSTGIEQDATPQLRVSLTGATMSGKSSLLGSLTTSTLDNGRGKSRLSLLKHRHEIQSGMTSSVTQELIGYSDIVDQDGRSASTQVISYGAGNVSSWMDIHVSAVNGRLVFLSDSAGHPRFRRTTVRGLVGWDPHWTLLCIPADNTENSSGRVGASPSSQEILGPAAADVDLSHAHLQLCIHLGLPLVVIITKLDIATKPGLRRTLAKILSTLKDAGRKPSIISDASLAVPEIEFNVITNTDLEEAETLARILTTSPIETVPIILTSALKGTGIRKLHALLRSLPIPAVVEAPSPSLHALFHIEDIYSSREAHSRLTVAGSSRSPSAVIGGHLRYGALRLGDELVLGPYPVDSSPDDSDSGSGRGSTPPIRSSRRSSVPASRSFPGAHKAQATLQVSRSKSYVNDGGVEWRRVRVTSIRNLRLPVRSLRAGQVGTIGVVPLGEPINTPALVRIRKGMVLAHGELNASRVIAVRFTDVNAGVVKSLTVGSAVVVYVASVRASAKVISVAADPDASIARSTTAEPEDDDDAFGFGSFDDADDKIEHLPKGFNSTSAIARSTTVTFQFIGCKEFVEAGAKVLILPGGGPGLFGGTERGEKGVAGLDGFVGYVLKEAA</sequence>
<dbReference type="Proteomes" id="UP000799770">
    <property type="component" value="Unassembled WGS sequence"/>
</dbReference>
<feature type="region of interest" description="Disordered" evidence="1">
    <location>
        <begin position="111"/>
        <end position="130"/>
    </location>
</feature>
<accession>A0A6A5ZQV6</accession>
<dbReference type="Gene3D" id="3.40.50.300">
    <property type="entry name" value="P-loop containing nucleotide triphosphate hydrolases"/>
    <property type="match status" value="1"/>
</dbReference>
<gene>
    <name evidence="3" type="ORF">BDV96DRAFT_562450</name>
</gene>
<evidence type="ECO:0000259" key="2">
    <source>
        <dbReference type="Pfam" id="PF00009"/>
    </source>
</evidence>
<dbReference type="GO" id="GO:0003924">
    <property type="term" value="F:GTPase activity"/>
    <property type="evidence" value="ECO:0007669"/>
    <property type="project" value="InterPro"/>
</dbReference>
<dbReference type="GO" id="GO:0005525">
    <property type="term" value="F:GTP binding"/>
    <property type="evidence" value="ECO:0007669"/>
    <property type="project" value="InterPro"/>
</dbReference>
<protein>
    <recommendedName>
        <fullName evidence="2">Tr-type G domain-containing protein</fullName>
    </recommendedName>
</protein>
<evidence type="ECO:0000256" key="1">
    <source>
        <dbReference type="SAM" id="MobiDB-lite"/>
    </source>
</evidence>
<dbReference type="InterPro" id="IPR050055">
    <property type="entry name" value="EF-Tu_GTPase"/>
</dbReference>
<keyword evidence="4" id="KW-1185">Reference proteome</keyword>
<name>A0A6A5ZQV6_9PLEO</name>
<dbReference type="InterPro" id="IPR000795">
    <property type="entry name" value="T_Tr_GTP-bd_dom"/>
</dbReference>
<dbReference type="EMBL" id="ML977311">
    <property type="protein sequence ID" value="KAF2121849.1"/>
    <property type="molecule type" value="Genomic_DNA"/>
</dbReference>
<dbReference type="PANTHER" id="PTHR43721">
    <property type="entry name" value="ELONGATION FACTOR TU-RELATED"/>
    <property type="match status" value="1"/>
</dbReference>
<evidence type="ECO:0000313" key="3">
    <source>
        <dbReference type="EMBL" id="KAF2121849.1"/>
    </source>
</evidence>
<feature type="compositionally biased region" description="Polar residues" evidence="1">
    <location>
        <begin position="307"/>
        <end position="325"/>
    </location>
</feature>
<reference evidence="3" key="1">
    <citation type="journal article" date="2020" name="Stud. Mycol.">
        <title>101 Dothideomycetes genomes: a test case for predicting lifestyles and emergence of pathogens.</title>
        <authorList>
            <person name="Haridas S."/>
            <person name="Albert R."/>
            <person name="Binder M."/>
            <person name="Bloem J."/>
            <person name="Labutti K."/>
            <person name="Salamov A."/>
            <person name="Andreopoulos B."/>
            <person name="Baker S."/>
            <person name="Barry K."/>
            <person name="Bills G."/>
            <person name="Bluhm B."/>
            <person name="Cannon C."/>
            <person name="Castanera R."/>
            <person name="Culley D."/>
            <person name="Daum C."/>
            <person name="Ezra D."/>
            <person name="Gonzalez J."/>
            <person name="Henrissat B."/>
            <person name="Kuo A."/>
            <person name="Liang C."/>
            <person name="Lipzen A."/>
            <person name="Lutzoni F."/>
            <person name="Magnuson J."/>
            <person name="Mondo S."/>
            <person name="Nolan M."/>
            <person name="Ohm R."/>
            <person name="Pangilinan J."/>
            <person name="Park H.-J."/>
            <person name="Ramirez L."/>
            <person name="Alfaro M."/>
            <person name="Sun H."/>
            <person name="Tritt A."/>
            <person name="Yoshinaga Y."/>
            <person name="Zwiers L.-H."/>
            <person name="Turgeon B."/>
            <person name="Goodwin S."/>
            <person name="Spatafora J."/>
            <person name="Crous P."/>
            <person name="Grigoriev I."/>
        </authorList>
    </citation>
    <scope>NUCLEOTIDE SEQUENCE</scope>
    <source>
        <strain evidence="3">CBS 627.86</strain>
    </source>
</reference>